<evidence type="ECO:0000313" key="1">
    <source>
        <dbReference type="EMBL" id="TWT79718.1"/>
    </source>
</evidence>
<dbReference type="EMBL" id="SJPJ01000001">
    <property type="protein sequence ID" value="TWT79718.1"/>
    <property type="molecule type" value="Genomic_DNA"/>
</dbReference>
<comment type="caution">
    <text evidence="1">The sequence shown here is derived from an EMBL/GenBank/DDBJ whole genome shotgun (WGS) entry which is preliminary data.</text>
</comment>
<name>A0A5C5YXC9_9BACT</name>
<accession>A0A5C5YXC9</accession>
<proteinExistence type="predicted"/>
<keyword evidence="2" id="KW-1185">Reference proteome</keyword>
<reference evidence="1 2" key="1">
    <citation type="submission" date="2019-02" db="EMBL/GenBank/DDBJ databases">
        <title>Deep-cultivation of Planctomycetes and their phenomic and genomic characterization uncovers novel biology.</title>
        <authorList>
            <person name="Wiegand S."/>
            <person name="Jogler M."/>
            <person name="Boedeker C."/>
            <person name="Pinto D."/>
            <person name="Vollmers J."/>
            <person name="Rivas-Marin E."/>
            <person name="Kohn T."/>
            <person name="Peeters S.H."/>
            <person name="Heuer A."/>
            <person name="Rast P."/>
            <person name="Oberbeckmann S."/>
            <person name="Bunk B."/>
            <person name="Jeske O."/>
            <person name="Meyerdierks A."/>
            <person name="Storesund J.E."/>
            <person name="Kallscheuer N."/>
            <person name="Luecker S."/>
            <person name="Lage O.M."/>
            <person name="Pohl T."/>
            <person name="Merkel B.J."/>
            <person name="Hornburger P."/>
            <person name="Mueller R.-W."/>
            <person name="Bruemmer F."/>
            <person name="Labrenz M."/>
            <person name="Spormann A.M."/>
            <person name="Op Den Camp H."/>
            <person name="Overmann J."/>
            <person name="Amann R."/>
            <person name="Jetten M.S.M."/>
            <person name="Mascher T."/>
            <person name="Medema M.H."/>
            <person name="Devos D.P."/>
            <person name="Kaster A.-K."/>
            <person name="Ovreas L."/>
            <person name="Rohde M."/>
            <person name="Galperin M.Y."/>
            <person name="Jogler C."/>
        </authorList>
    </citation>
    <scope>NUCLEOTIDE SEQUENCE [LARGE SCALE GENOMIC DNA]</scope>
    <source>
        <strain evidence="1 2">CA13</strain>
    </source>
</reference>
<sequence length="86" mass="9098">MPWFCAYSPWTGKHHMITVSANSFSSDSISTGLLQKYHRAKIQLLGGRLGLAGLAHKALRCLGIVVARSGATRGAASYGNMSAFGS</sequence>
<organism evidence="1 2">
    <name type="scientific">Novipirellula herctigrandis</name>
    <dbReference type="NCBI Taxonomy" id="2527986"/>
    <lineage>
        <taxon>Bacteria</taxon>
        <taxon>Pseudomonadati</taxon>
        <taxon>Planctomycetota</taxon>
        <taxon>Planctomycetia</taxon>
        <taxon>Pirellulales</taxon>
        <taxon>Pirellulaceae</taxon>
        <taxon>Novipirellula</taxon>
    </lineage>
</organism>
<gene>
    <name evidence="1" type="ORF">CA13_11250</name>
</gene>
<evidence type="ECO:0000313" key="2">
    <source>
        <dbReference type="Proteomes" id="UP000315010"/>
    </source>
</evidence>
<dbReference type="AlphaFoldDB" id="A0A5C5YXC9"/>
<dbReference type="Proteomes" id="UP000315010">
    <property type="component" value="Unassembled WGS sequence"/>
</dbReference>
<protein>
    <submittedName>
        <fullName evidence="1">Uncharacterized protein</fullName>
    </submittedName>
</protein>